<dbReference type="InterPro" id="IPR039657">
    <property type="entry name" value="Dimethylallyltransferase"/>
</dbReference>
<dbReference type="HAMAP" id="MF_00185">
    <property type="entry name" value="IPP_trans"/>
    <property type="match status" value="1"/>
</dbReference>
<gene>
    <name evidence="10" type="primary">miaA</name>
    <name evidence="14" type="ORF">CHM34_00535</name>
</gene>
<comment type="subunit">
    <text evidence="10">Monomer.</text>
</comment>
<keyword evidence="4 10" id="KW-0808">Transferase</keyword>
<evidence type="ECO:0000256" key="13">
    <source>
        <dbReference type="RuleBase" id="RU003785"/>
    </source>
</evidence>
<dbReference type="FunFam" id="1.10.20.140:FF:000001">
    <property type="entry name" value="tRNA dimethylallyltransferase"/>
    <property type="match status" value="1"/>
</dbReference>
<keyword evidence="15" id="KW-1185">Reference proteome</keyword>
<evidence type="ECO:0000256" key="12">
    <source>
        <dbReference type="RuleBase" id="RU003784"/>
    </source>
</evidence>
<dbReference type="Pfam" id="PF01715">
    <property type="entry name" value="IPPT"/>
    <property type="match status" value="1"/>
</dbReference>
<dbReference type="EC" id="2.5.1.75" evidence="10"/>
<name>A0A235BBZ0_9BACL</name>
<dbReference type="GO" id="GO:0006400">
    <property type="term" value="P:tRNA modification"/>
    <property type="evidence" value="ECO:0007669"/>
    <property type="project" value="TreeGrafter"/>
</dbReference>
<evidence type="ECO:0000256" key="10">
    <source>
        <dbReference type="HAMAP-Rule" id="MF_00185"/>
    </source>
</evidence>
<evidence type="ECO:0000256" key="8">
    <source>
        <dbReference type="ARBA" id="ARBA00022842"/>
    </source>
</evidence>
<dbReference type="GO" id="GO:0052381">
    <property type="term" value="F:tRNA dimethylallyltransferase activity"/>
    <property type="evidence" value="ECO:0007669"/>
    <property type="project" value="UniProtKB-UniRule"/>
</dbReference>
<keyword evidence="8 10" id="KW-0460">Magnesium</keyword>
<accession>A0A235BBZ0</accession>
<comment type="catalytic activity">
    <reaction evidence="9 10 11">
        <text>adenosine(37) in tRNA + dimethylallyl diphosphate = N(6)-dimethylallyladenosine(37) in tRNA + diphosphate</text>
        <dbReference type="Rhea" id="RHEA:26482"/>
        <dbReference type="Rhea" id="RHEA-COMP:10162"/>
        <dbReference type="Rhea" id="RHEA-COMP:10375"/>
        <dbReference type="ChEBI" id="CHEBI:33019"/>
        <dbReference type="ChEBI" id="CHEBI:57623"/>
        <dbReference type="ChEBI" id="CHEBI:74411"/>
        <dbReference type="ChEBI" id="CHEBI:74415"/>
        <dbReference type="EC" id="2.5.1.75"/>
    </reaction>
</comment>
<dbReference type="InterPro" id="IPR018022">
    <property type="entry name" value="IPT"/>
</dbReference>
<keyword evidence="7 10" id="KW-0067">ATP-binding</keyword>
<evidence type="ECO:0000256" key="4">
    <source>
        <dbReference type="ARBA" id="ARBA00022679"/>
    </source>
</evidence>
<evidence type="ECO:0000256" key="7">
    <source>
        <dbReference type="ARBA" id="ARBA00022840"/>
    </source>
</evidence>
<dbReference type="Proteomes" id="UP000215459">
    <property type="component" value="Unassembled WGS sequence"/>
</dbReference>
<comment type="cofactor">
    <cofactor evidence="1 10">
        <name>Mg(2+)</name>
        <dbReference type="ChEBI" id="CHEBI:18420"/>
    </cofactor>
</comment>
<protein>
    <recommendedName>
        <fullName evidence="10">tRNA dimethylallyltransferase</fullName>
        <ecNumber evidence="10">2.5.1.75</ecNumber>
    </recommendedName>
    <alternativeName>
        <fullName evidence="10">Dimethylallyl diphosphate:tRNA dimethylallyltransferase</fullName>
        <shortName evidence="10">DMAPP:tRNA dimethylallyltransferase</shortName>
        <shortName evidence="10">DMATase</shortName>
    </alternativeName>
    <alternativeName>
        <fullName evidence="10">Isopentenyl-diphosphate:tRNA isopentenyltransferase</fullName>
        <shortName evidence="10">IPP transferase</shortName>
        <shortName evidence="10">IPPT</shortName>
        <shortName evidence="10">IPTase</shortName>
    </alternativeName>
</protein>
<dbReference type="OrthoDB" id="9776390at2"/>
<evidence type="ECO:0000256" key="3">
    <source>
        <dbReference type="ARBA" id="ARBA00005842"/>
    </source>
</evidence>
<dbReference type="Gene3D" id="3.40.50.300">
    <property type="entry name" value="P-loop containing nucleotide triphosphate hydrolases"/>
    <property type="match status" value="1"/>
</dbReference>
<dbReference type="Gene3D" id="1.10.20.140">
    <property type="match status" value="1"/>
</dbReference>
<feature type="binding site" evidence="10">
    <location>
        <begin position="23"/>
        <end position="30"/>
    </location>
    <ligand>
        <name>ATP</name>
        <dbReference type="ChEBI" id="CHEBI:30616"/>
    </ligand>
</feature>
<dbReference type="InterPro" id="IPR027417">
    <property type="entry name" value="P-loop_NTPase"/>
</dbReference>
<dbReference type="SUPFAM" id="SSF52540">
    <property type="entry name" value="P-loop containing nucleoside triphosphate hydrolases"/>
    <property type="match status" value="2"/>
</dbReference>
<dbReference type="EMBL" id="NOWF01000001">
    <property type="protein sequence ID" value="OYD09539.1"/>
    <property type="molecule type" value="Genomic_DNA"/>
</dbReference>
<proteinExistence type="inferred from homology"/>
<evidence type="ECO:0000313" key="14">
    <source>
        <dbReference type="EMBL" id="OYD09539.1"/>
    </source>
</evidence>
<comment type="similarity">
    <text evidence="3 10 13">Belongs to the IPP transferase family.</text>
</comment>
<comment type="caution">
    <text evidence="14">The sequence shown here is derived from an EMBL/GenBank/DDBJ whole genome shotgun (WGS) entry which is preliminary data.</text>
</comment>
<sequence length="321" mass="37281">MPSALSTFPGGKGNEGDLLVIVGPTAVGKTALSLDLAEKFRGEIVSGDSMQVYRYMDIGTAKASPAERERASHHLIDLVDPDYPFSLDEFQHRAQRAIREIQHRGHLPIMVGGTGLYIQSVTHGYRLPGVKEDPEFRRRMQRLADEKGNEALHRRLREVDEATAARLHPNDRRRIIRSLEIYRATGQPPRFQQRAQTSYNSCWIGLTMPRELLYERVEQRVDRMIEEGLVEEVVSLRERGYRGDLVSMQALGYKEIAMVLDREITQEEAVQLIKRRTRKFAKRQLSWFRRLKMIHWFDVTKPHFEEEIRKLVAGNFPRYKE</sequence>
<keyword evidence="5 10" id="KW-0819">tRNA processing</keyword>
<dbReference type="PANTHER" id="PTHR11088">
    <property type="entry name" value="TRNA DIMETHYLALLYLTRANSFERASE"/>
    <property type="match status" value="1"/>
</dbReference>
<keyword evidence="6 10" id="KW-0547">Nucleotide-binding</keyword>
<evidence type="ECO:0000256" key="9">
    <source>
        <dbReference type="ARBA" id="ARBA00049563"/>
    </source>
</evidence>
<feature type="binding site" evidence="10">
    <location>
        <begin position="25"/>
        <end position="30"/>
    </location>
    <ligand>
        <name>substrate</name>
    </ligand>
</feature>
<comment type="caution">
    <text evidence="10">Lacks conserved residue(s) required for the propagation of feature annotation.</text>
</comment>
<dbReference type="RefSeq" id="WP_094262639.1">
    <property type="nucleotide sequence ID" value="NZ_NOWF01000001.1"/>
</dbReference>
<organism evidence="14 15">
    <name type="scientific">Paludifilum halophilum</name>
    <dbReference type="NCBI Taxonomy" id="1642702"/>
    <lineage>
        <taxon>Bacteria</taxon>
        <taxon>Bacillati</taxon>
        <taxon>Bacillota</taxon>
        <taxon>Bacilli</taxon>
        <taxon>Bacillales</taxon>
        <taxon>Thermoactinomycetaceae</taxon>
        <taxon>Paludifilum</taxon>
    </lineage>
</organism>
<feature type="region of interest" description="Interaction with substrate tRNA" evidence="10">
    <location>
        <begin position="48"/>
        <end position="51"/>
    </location>
</feature>
<evidence type="ECO:0000256" key="11">
    <source>
        <dbReference type="RuleBase" id="RU003783"/>
    </source>
</evidence>
<dbReference type="AlphaFoldDB" id="A0A235BBZ0"/>
<evidence type="ECO:0000256" key="2">
    <source>
        <dbReference type="ARBA" id="ARBA00003213"/>
    </source>
</evidence>
<evidence type="ECO:0000256" key="6">
    <source>
        <dbReference type="ARBA" id="ARBA00022741"/>
    </source>
</evidence>
<reference evidence="14 15" key="1">
    <citation type="submission" date="2017-07" db="EMBL/GenBank/DDBJ databases">
        <title>The genome sequence of Paludifilum halophilum highlights mechanisms for microbial adaptation to high salt environemnts.</title>
        <authorList>
            <person name="Belbahri L."/>
        </authorList>
    </citation>
    <scope>NUCLEOTIDE SEQUENCE [LARGE SCALE GENOMIC DNA]</scope>
    <source>
        <strain evidence="14 15">DSM 102817</strain>
    </source>
</reference>
<dbReference type="PANTHER" id="PTHR11088:SF60">
    <property type="entry name" value="TRNA DIMETHYLALLYLTRANSFERASE"/>
    <property type="match status" value="1"/>
</dbReference>
<evidence type="ECO:0000256" key="1">
    <source>
        <dbReference type="ARBA" id="ARBA00001946"/>
    </source>
</evidence>
<evidence type="ECO:0000313" key="15">
    <source>
        <dbReference type="Proteomes" id="UP000215459"/>
    </source>
</evidence>
<evidence type="ECO:0000256" key="5">
    <source>
        <dbReference type="ARBA" id="ARBA00022694"/>
    </source>
</evidence>
<dbReference type="GO" id="GO:0005524">
    <property type="term" value="F:ATP binding"/>
    <property type="evidence" value="ECO:0007669"/>
    <property type="project" value="UniProtKB-UniRule"/>
</dbReference>
<dbReference type="NCBIfam" id="TIGR00174">
    <property type="entry name" value="miaA"/>
    <property type="match status" value="1"/>
</dbReference>
<feature type="site" description="Interaction with substrate tRNA" evidence="10">
    <location>
        <position position="137"/>
    </location>
</feature>
<feature type="site" description="Interaction with substrate tRNA" evidence="10">
    <location>
        <position position="114"/>
    </location>
</feature>
<comment type="function">
    <text evidence="2 10 12">Catalyzes the transfer of a dimethylallyl group onto the adenine at position 37 in tRNAs that read codons beginning with uridine, leading to the formation of N6-(dimethylallyl)adenosine (i(6)A).</text>
</comment>